<evidence type="ECO:0000313" key="1">
    <source>
        <dbReference type="EMBL" id="VBB31554.1"/>
    </source>
</evidence>
<organism evidence="1 2">
    <name type="scientific">Acanthocheilonema viteae</name>
    <name type="common">Filarial nematode worm</name>
    <name type="synonym">Dipetalonema viteae</name>
    <dbReference type="NCBI Taxonomy" id="6277"/>
    <lineage>
        <taxon>Eukaryota</taxon>
        <taxon>Metazoa</taxon>
        <taxon>Ecdysozoa</taxon>
        <taxon>Nematoda</taxon>
        <taxon>Chromadorea</taxon>
        <taxon>Rhabditida</taxon>
        <taxon>Spirurina</taxon>
        <taxon>Spiruromorpha</taxon>
        <taxon>Filarioidea</taxon>
        <taxon>Onchocercidae</taxon>
        <taxon>Acanthocheilonema</taxon>
    </lineage>
</organism>
<sequence>MLNFRKTRTAVTIAVVRYADNQLTTLPPANGRRRSGNGNRSGVHIYLQRWQHNDDDDDDDVWHEGESVAPRQRVVLQESLFVALLLMNCSGVASIPSVVFPGTESYFDEIVPFNANTDVISWDGNWIDFLSKLCFQPFMQHRYIVKSHHPLLTPSQLRFSSSADFPPTQFAARNSFSS</sequence>
<dbReference type="AlphaFoldDB" id="A0A498SI78"/>
<keyword evidence="2" id="KW-1185">Reference proteome</keyword>
<dbReference type="OrthoDB" id="10629281at2759"/>
<dbReference type="Proteomes" id="UP000276991">
    <property type="component" value="Unassembled WGS sequence"/>
</dbReference>
<accession>A0A498SI78</accession>
<proteinExistence type="predicted"/>
<gene>
    <name evidence="1" type="ORF">NAV_LOCUS6345</name>
</gene>
<name>A0A498SI78_ACAVI</name>
<evidence type="ECO:0000313" key="2">
    <source>
        <dbReference type="Proteomes" id="UP000276991"/>
    </source>
</evidence>
<protein>
    <submittedName>
        <fullName evidence="1">Uncharacterized protein</fullName>
    </submittedName>
</protein>
<dbReference type="EMBL" id="UPTC01001280">
    <property type="protein sequence ID" value="VBB31554.1"/>
    <property type="molecule type" value="Genomic_DNA"/>
</dbReference>
<reference evidence="1 2" key="1">
    <citation type="submission" date="2018-08" db="EMBL/GenBank/DDBJ databases">
        <authorList>
            <person name="Laetsch R D."/>
            <person name="Stevens L."/>
            <person name="Kumar S."/>
            <person name="Blaxter L. M."/>
        </authorList>
    </citation>
    <scope>NUCLEOTIDE SEQUENCE [LARGE SCALE GENOMIC DNA]</scope>
</reference>